<dbReference type="Pfam" id="PF00293">
    <property type="entry name" value="NUDIX"/>
    <property type="match status" value="1"/>
</dbReference>
<protein>
    <submittedName>
        <fullName evidence="8">CoA pyrophosphatase</fullName>
    </submittedName>
</protein>
<dbReference type="GO" id="GO:0010945">
    <property type="term" value="F:coenzyme A diphosphatase activity"/>
    <property type="evidence" value="ECO:0007669"/>
    <property type="project" value="InterPro"/>
</dbReference>
<dbReference type="InterPro" id="IPR015797">
    <property type="entry name" value="NUDIX_hydrolase-like_dom_sf"/>
</dbReference>
<reference evidence="8 9" key="1">
    <citation type="submission" date="2020-07" db="EMBL/GenBank/DDBJ databases">
        <title>Alkalicella. sp. LB2 genome.</title>
        <authorList>
            <person name="Postec A."/>
            <person name="Quemeneur M."/>
        </authorList>
    </citation>
    <scope>NUCLEOTIDE SEQUENCE [LARGE SCALE GENOMIC DNA]</scope>
    <source>
        <strain evidence="8 9">LB2</strain>
    </source>
</reference>
<dbReference type="Gene3D" id="3.90.79.10">
    <property type="entry name" value="Nucleoside Triphosphate Pyrophosphohydrolase"/>
    <property type="match status" value="1"/>
</dbReference>
<evidence type="ECO:0000256" key="6">
    <source>
        <dbReference type="ARBA" id="ARBA00023211"/>
    </source>
</evidence>
<dbReference type="EMBL" id="CP058559">
    <property type="protein sequence ID" value="QNO15620.1"/>
    <property type="molecule type" value="Genomic_DNA"/>
</dbReference>
<keyword evidence="9" id="KW-1185">Reference proteome</keyword>
<proteinExistence type="predicted"/>
<dbReference type="PANTHER" id="PTHR12992">
    <property type="entry name" value="NUDIX HYDROLASE"/>
    <property type="match status" value="1"/>
</dbReference>
<comment type="cofactor">
    <cofactor evidence="2">
        <name>Mg(2+)</name>
        <dbReference type="ChEBI" id="CHEBI:18420"/>
    </cofactor>
</comment>
<evidence type="ECO:0000256" key="4">
    <source>
        <dbReference type="ARBA" id="ARBA00022801"/>
    </source>
</evidence>
<evidence type="ECO:0000256" key="2">
    <source>
        <dbReference type="ARBA" id="ARBA00001946"/>
    </source>
</evidence>
<dbReference type="InterPro" id="IPR000086">
    <property type="entry name" value="NUDIX_hydrolase_dom"/>
</dbReference>
<keyword evidence="4" id="KW-0378">Hydrolase</keyword>
<evidence type="ECO:0000256" key="3">
    <source>
        <dbReference type="ARBA" id="ARBA00022723"/>
    </source>
</evidence>
<keyword evidence="5" id="KW-0460">Magnesium</keyword>
<gene>
    <name evidence="8" type="ORF">HYG86_12970</name>
</gene>
<keyword evidence="3" id="KW-0479">Metal-binding</keyword>
<dbReference type="CDD" id="cd03426">
    <property type="entry name" value="NUDIX_CoAse_Nudt7"/>
    <property type="match status" value="1"/>
</dbReference>
<dbReference type="InterPro" id="IPR045121">
    <property type="entry name" value="CoAse"/>
</dbReference>
<dbReference type="PANTHER" id="PTHR12992:SF11">
    <property type="entry name" value="MITOCHONDRIAL COENZYME A DIPHOSPHATASE NUDT8"/>
    <property type="match status" value="1"/>
</dbReference>
<keyword evidence="6" id="KW-0464">Manganese</keyword>
<dbReference type="KEGG" id="acae:HYG86_12970"/>
<feature type="domain" description="Nudix hydrolase" evidence="7">
    <location>
        <begin position="21"/>
        <end position="157"/>
    </location>
</feature>
<dbReference type="SUPFAM" id="SSF55811">
    <property type="entry name" value="Nudix"/>
    <property type="match status" value="1"/>
</dbReference>
<evidence type="ECO:0000259" key="7">
    <source>
        <dbReference type="PROSITE" id="PS51462"/>
    </source>
</evidence>
<dbReference type="PROSITE" id="PS00893">
    <property type="entry name" value="NUDIX_BOX"/>
    <property type="match status" value="1"/>
</dbReference>
<name>A0A7G9WAA8_ALKCA</name>
<evidence type="ECO:0000256" key="5">
    <source>
        <dbReference type="ARBA" id="ARBA00022842"/>
    </source>
</evidence>
<accession>A0A7G9WAA8</accession>
<sequence>MKLTDIISKTTKYKPKPEGDYVNFAVLLPLIETPRGLEILFEVRSMNLNKQPGEVCFPGGKVDKGESFLDAAIRETCEELNISEGNIEIIGQLDYLVTPYNLIIYPYIGVISGVDFHKIDPNPDEVDHLFLMDLDFALNTPEQLHIVDLNANPPGEFPYHMVLQGKKYKWRVGKYPVPFYKYNENIIWGFTARVLRNFVGVIDS</sequence>
<dbReference type="InterPro" id="IPR020084">
    <property type="entry name" value="NUDIX_hydrolase_CS"/>
</dbReference>
<dbReference type="Proteomes" id="UP000516160">
    <property type="component" value="Chromosome"/>
</dbReference>
<evidence type="ECO:0000256" key="1">
    <source>
        <dbReference type="ARBA" id="ARBA00001936"/>
    </source>
</evidence>
<evidence type="ECO:0000313" key="9">
    <source>
        <dbReference type="Proteomes" id="UP000516160"/>
    </source>
</evidence>
<comment type="cofactor">
    <cofactor evidence="1">
        <name>Mn(2+)</name>
        <dbReference type="ChEBI" id="CHEBI:29035"/>
    </cofactor>
</comment>
<evidence type="ECO:0000313" key="8">
    <source>
        <dbReference type="EMBL" id="QNO15620.1"/>
    </source>
</evidence>
<dbReference type="RefSeq" id="WP_213166027.1">
    <property type="nucleotide sequence ID" value="NZ_CP058559.1"/>
</dbReference>
<dbReference type="GO" id="GO:0046872">
    <property type="term" value="F:metal ion binding"/>
    <property type="evidence" value="ECO:0007669"/>
    <property type="project" value="UniProtKB-KW"/>
</dbReference>
<organism evidence="8 9">
    <name type="scientific">Alkalicella caledoniensis</name>
    <dbReference type="NCBI Taxonomy" id="2731377"/>
    <lineage>
        <taxon>Bacteria</taxon>
        <taxon>Bacillati</taxon>
        <taxon>Bacillota</taxon>
        <taxon>Clostridia</taxon>
        <taxon>Eubacteriales</taxon>
        <taxon>Proteinivoracaceae</taxon>
        <taxon>Alkalicella</taxon>
    </lineage>
</organism>
<dbReference type="AlphaFoldDB" id="A0A7G9WAA8"/>
<dbReference type="PROSITE" id="PS51462">
    <property type="entry name" value="NUDIX"/>
    <property type="match status" value="1"/>
</dbReference>